<dbReference type="EMBL" id="JAVFKD010000015">
    <property type="protein sequence ID" value="KAK5988751.1"/>
    <property type="molecule type" value="Genomic_DNA"/>
</dbReference>
<feature type="region of interest" description="Disordered" evidence="1">
    <location>
        <begin position="235"/>
        <end position="256"/>
    </location>
</feature>
<feature type="compositionally biased region" description="Pro residues" evidence="1">
    <location>
        <begin position="59"/>
        <end position="68"/>
    </location>
</feature>
<feature type="region of interest" description="Disordered" evidence="1">
    <location>
        <begin position="115"/>
        <end position="162"/>
    </location>
</feature>
<evidence type="ECO:0008006" key="4">
    <source>
        <dbReference type="Google" id="ProtNLM"/>
    </source>
</evidence>
<proteinExistence type="predicted"/>
<evidence type="ECO:0000313" key="2">
    <source>
        <dbReference type="EMBL" id="KAK5988751.1"/>
    </source>
</evidence>
<feature type="region of interest" description="Disordered" evidence="1">
    <location>
        <begin position="1"/>
        <end position="90"/>
    </location>
</feature>
<organism evidence="2 3">
    <name type="scientific">Cladobotryum mycophilum</name>
    <dbReference type="NCBI Taxonomy" id="491253"/>
    <lineage>
        <taxon>Eukaryota</taxon>
        <taxon>Fungi</taxon>
        <taxon>Dikarya</taxon>
        <taxon>Ascomycota</taxon>
        <taxon>Pezizomycotina</taxon>
        <taxon>Sordariomycetes</taxon>
        <taxon>Hypocreomycetidae</taxon>
        <taxon>Hypocreales</taxon>
        <taxon>Hypocreaceae</taxon>
        <taxon>Cladobotryum</taxon>
    </lineage>
</organism>
<evidence type="ECO:0000256" key="1">
    <source>
        <dbReference type="SAM" id="MobiDB-lite"/>
    </source>
</evidence>
<feature type="compositionally biased region" description="Polar residues" evidence="1">
    <location>
        <begin position="1"/>
        <end position="25"/>
    </location>
</feature>
<reference evidence="2 3" key="1">
    <citation type="submission" date="2024-01" db="EMBL/GenBank/DDBJ databases">
        <title>Complete genome of Cladobotryum mycophilum ATHUM6906.</title>
        <authorList>
            <person name="Christinaki A.C."/>
            <person name="Myridakis A.I."/>
            <person name="Kouvelis V.N."/>
        </authorList>
    </citation>
    <scope>NUCLEOTIDE SEQUENCE [LARGE SCALE GENOMIC DNA]</scope>
    <source>
        <strain evidence="2 3">ATHUM6906</strain>
    </source>
</reference>
<feature type="compositionally biased region" description="Acidic residues" evidence="1">
    <location>
        <begin position="127"/>
        <end position="139"/>
    </location>
</feature>
<feature type="compositionally biased region" description="Polar residues" evidence="1">
    <location>
        <begin position="72"/>
        <end position="90"/>
    </location>
</feature>
<sequence length="454" mass="49368">MNGNQQQPHDQQRSSYQQGRFRQQSPYPPHNGLDPTTYDPDEVVQHNSPLMIPVHPKLEPSPSPPPDIPLSQVSSNSFPNGGCTMSNCQKIQPVSGDTVLIRYLDDNRRPEIAQAAGNQALPAAGSDDNDDDEDDDTCSNDDNHYRPVGARDLSPSKTPMSKSNNLQAVAHGALQGMAAEPSHRPILHNPTSDILASTHQLSINDERPANLDRQPRELPLLNSHFKMTEKPPPLVMSPPSGGLPPLQAGSRQSNDSLPSIRSALSGLNPLHANLPMQVDRDLSSRLSGSAQGYAHSPPGRILGPYPPLSATSHISPPISPNENYPRGFPSPHRLSSSSTLDYNRRSVEYNSNASGEKLKSNSIIPTADVMATQHRMRLHDIMHPPQVSPNPQATHNPHVGTYICNVPGCSAQPFQTQYLLNSHANVHSSNRPHYCPVKGCARSEGVKASSGRMR</sequence>
<feature type="region of interest" description="Disordered" evidence="1">
    <location>
        <begin position="287"/>
        <end position="341"/>
    </location>
</feature>
<evidence type="ECO:0000313" key="3">
    <source>
        <dbReference type="Proteomes" id="UP001338125"/>
    </source>
</evidence>
<dbReference type="Proteomes" id="UP001338125">
    <property type="component" value="Unassembled WGS sequence"/>
</dbReference>
<protein>
    <recommendedName>
        <fullName evidence="4">C2H2-type domain-containing protein</fullName>
    </recommendedName>
</protein>
<name>A0ABR0S9C3_9HYPO</name>
<accession>A0ABR0S9C3</accession>
<gene>
    <name evidence="2" type="ORF">PT974_10240</name>
</gene>
<comment type="caution">
    <text evidence="2">The sequence shown here is derived from an EMBL/GenBank/DDBJ whole genome shotgun (WGS) entry which is preliminary data.</text>
</comment>
<keyword evidence="3" id="KW-1185">Reference proteome</keyword>
<feature type="compositionally biased region" description="Low complexity" evidence="1">
    <location>
        <begin position="115"/>
        <end position="125"/>
    </location>
</feature>